<dbReference type="InterPro" id="IPR001680">
    <property type="entry name" value="WD40_rpt"/>
</dbReference>
<dbReference type="Gene3D" id="2.130.10.10">
    <property type="entry name" value="YVTN repeat-like/Quinoprotein amine dehydrogenase"/>
    <property type="match status" value="2"/>
</dbReference>
<feature type="region of interest" description="Disordered" evidence="3">
    <location>
        <begin position="110"/>
        <end position="148"/>
    </location>
</feature>
<dbReference type="PROSITE" id="PS50082">
    <property type="entry name" value="WD_REPEATS_2"/>
    <property type="match status" value="1"/>
</dbReference>
<sequence length="663" mass="75095">MTQPVRKPKAEELCFAHSPEIITEELTPDECNSTVEDQEAALIALVEHRTREVHHLQQRISYYTRQLEEAEKRLQESQSLLARSHGPRYTLPSRSSQDCGFECVEAEPRSTTPIHGNGGLEAKPLLGSSHNPSIPNRSNLATTGEQEKPRMVTIGRVVDDQSDRKRRKFGPPMFALMMSALCISEQKDHKELISLVRSSSSSLTAQPDASYYFTSQHKRKLRSLAPGPVNDQLFVTSALDGMINLWQIQSKGSSLVLVKRKVERCKVVNVPYCIWFDKDYFHIEDVEARKILSLSDTQFRWFLKEISEFLRGPENGFLLRNGFDDFGSTRLLKFRLEFLSQNVGKILDEALLFELVLKSSPDLLAASFRVIKKQVMLKRSFASLLCATNCMSQKQRRWPEGIAWHPGGNNLFSVYNADGGDSQISILNFNRTKEKANVTFLEDKPHVKGIINDISFLPWDSVPFITGGSDHAVVLWNMKDKYNTWKPELLHRNLHSSAVMGVSGMQMKQIVLSAGADKRFLGFDVQVGSILFKHQLESKCMSVLPNPCDFNLFAVQTGSPGNQLRLFDIRLEQKEVHSFGWKQENSDSQSALIKQSWSPNGLYLTSGSSDPVIHVFDIRYNSHMPSQSLKAHQKRVFKAVWLRSLPFLVSISSDLNIGLHKMV</sequence>
<dbReference type="AlphaFoldDB" id="A0A5D3BIA6"/>
<feature type="repeat" description="WD" evidence="1">
    <location>
        <begin position="214"/>
        <end position="256"/>
    </location>
</feature>
<accession>A0A5D3BIA6</accession>
<dbReference type="Pfam" id="PF00400">
    <property type="entry name" value="WD40"/>
    <property type="match status" value="1"/>
</dbReference>
<keyword evidence="2" id="KW-0175">Coiled coil</keyword>
<comment type="caution">
    <text evidence="4">The sequence shown here is derived from an EMBL/GenBank/DDBJ whole genome shotgun (WGS) entry which is preliminary data.</text>
</comment>
<dbReference type="SMART" id="SM00320">
    <property type="entry name" value="WD40"/>
    <property type="match status" value="5"/>
</dbReference>
<organism evidence="4 5">
    <name type="scientific">Cucumis melo var. makuwa</name>
    <name type="common">Oriental melon</name>
    <dbReference type="NCBI Taxonomy" id="1194695"/>
    <lineage>
        <taxon>Eukaryota</taxon>
        <taxon>Viridiplantae</taxon>
        <taxon>Streptophyta</taxon>
        <taxon>Embryophyta</taxon>
        <taxon>Tracheophyta</taxon>
        <taxon>Spermatophyta</taxon>
        <taxon>Magnoliopsida</taxon>
        <taxon>eudicotyledons</taxon>
        <taxon>Gunneridae</taxon>
        <taxon>Pentapetalae</taxon>
        <taxon>rosids</taxon>
        <taxon>fabids</taxon>
        <taxon>Cucurbitales</taxon>
        <taxon>Cucurbitaceae</taxon>
        <taxon>Benincaseae</taxon>
        <taxon>Cucumis</taxon>
    </lineage>
</organism>
<evidence type="ECO:0000256" key="3">
    <source>
        <dbReference type="SAM" id="MobiDB-lite"/>
    </source>
</evidence>
<feature type="compositionally biased region" description="Polar residues" evidence="3">
    <location>
        <begin position="128"/>
        <end position="144"/>
    </location>
</feature>
<proteinExistence type="predicted"/>
<keyword evidence="1" id="KW-0853">WD repeat</keyword>
<dbReference type="PANTHER" id="PTHR47232">
    <property type="entry name" value="TRANSDUCIN FAMILY PROTEIN / WD-40 REPEAT FAMILY PROTEIN"/>
    <property type="match status" value="1"/>
</dbReference>
<evidence type="ECO:0000256" key="1">
    <source>
        <dbReference type="PROSITE-ProRule" id="PRU00221"/>
    </source>
</evidence>
<dbReference type="InterPro" id="IPR036322">
    <property type="entry name" value="WD40_repeat_dom_sf"/>
</dbReference>
<dbReference type="Proteomes" id="UP000321947">
    <property type="component" value="Unassembled WGS sequence"/>
</dbReference>
<dbReference type="InterPro" id="IPR015943">
    <property type="entry name" value="WD40/YVTN_repeat-like_dom_sf"/>
</dbReference>
<feature type="coiled-coil region" evidence="2">
    <location>
        <begin position="53"/>
        <end position="80"/>
    </location>
</feature>
<dbReference type="EMBL" id="SSTD01018043">
    <property type="protein sequence ID" value="TYJ98411.1"/>
    <property type="molecule type" value="Genomic_DNA"/>
</dbReference>
<protein>
    <submittedName>
        <fullName evidence="4">Nucleotide binding protein</fullName>
    </submittedName>
</protein>
<evidence type="ECO:0000313" key="5">
    <source>
        <dbReference type="Proteomes" id="UP000321947"/>
    </source>
</evidence>
<evidence type="ECO:0000313" key="4">
    <source>
        <dbReference type="EMBL" id="TYJ98411.1"/>
    </source>
</evidence>
<gene>
    <name evidence="4" type="ORF">E5676_scaffold350G00070</name>
</gene>
<dbReference type="PANTHER" id="PTHR47232:SF1">
    <property type="entry name" value="TRANSDUCIN FAMILY PROTEIN _ WD-40 REPEAT FAMILY PROTEIN"/>
    <property type="match status" value="1"/>
</dbReference>
<name>A0A5D3BIA6_CUCMM</name>
<evidence type="ECO:0000256" key="2">
    <source>
        <dbReference type="SAM" id="Coils"/>
    </source>
</evidence>
<dbReference type="SUPFAM" id="SSF50978">
    <property type="entry name" value="WD40 repeat-like"/>
    <property type="match status" value="1"/>
</dbReference>
<reference evidence="4 5" key="1">
    <citation type="submission" date="2019-08" db="EMBL/GenBank/DDBJ databases">
        <title>Draft genome sequences of two oriental melons (Cucumis melo L. var makuwa).</title>
        <authorList>
            <person name="Kwon S.-Y."/>
        </authorList>
    </citation>
    <scope>NUCLEOTIDE SEQUENCE [LARGE SCALE GENOMIC DNA]</scope>
    <source>
        <strain evidence="5">cv. Chang Bougi</strain>
        <tissue evidence="4">Leaf</tissue>
    </source>
</reference>